<dbReference type="GO" id="GO:0005737">
    <property type="term" value="C:cytoplasm"/>
    <property type="evidence" value="ECO:0007669"/>
    <property type="project" value="InterPro"/>
</dbReference>
<dbReference type="Pfam" id="PF02540">
    <property type="entry name" value="NAD_synthase"/>
    <property type="match status" value="1"/>
</dbReference>
<evidence type="ECO:0000256" key="3">
    <source>
        <dbReference type="ARBA" id="ARBA00022723"/>
    </source>
</evidence>
<feature type="binding site" description="in other chain" evidence="8">
    <location>
        <position position="136"/>
    </location>
    <ligand>
        <name>deamido-NAD(+)</name>
        <dbReference type="ChEBI" id="CHEBI:58437"/>
        <note>ligand shared between two neighboring subunits</note>
    </ligand>
</feature>
<evidence type="ECO:0000313" key="12">
    <source>
        <dbReference type="EMBL" id="GJN43968.1"/>
    </source>
</evidence>
<feature type="domain" description="NAD/GMP synthase" evidence="11">
    <location>
        <begin position="24"/>
        <end position="261"/>
    </location>
</feature>
<comment type="similarity">
    <text evidence="1 8 9">Belongs to the NAD synthetase family.</text>
</comment>
<gene>
    <name evidence="8 12" type="primary">nadE</name>
    <name evidence="12" type="ORF">CAT723_24470</name>
</gene>
<organism evidence="12 13">
    <name type="scientific">Corynebacterium ammoniagenes</name>
    <name type="common">Brevibacterium ammoniagenes</name>
    <dbReference type="NCBI Taxonomy" id="1697"/>
    <lineage>
        <taxon>Bacteria</taxon>
        <taxon>Bacillati</taxon>
        <taxon>Actinomycetota</taxon>
        <taxon>Actinomycetes</taxon>
        <taxon>Mycobacteriales</taxon>
        <taxon>Corynebacteriaceae</taxon>
        <taxon>Corynebacterium</taxon>
    </lineage>
</organism>
<evidence type="ECO:0000256" key="8">
    <source>
        <dbReference type="HAMAP-Rule" id="MF_00193"/>
    </source>
</evidence>
<feature type="binding site" description="in other chain" evidence="8">
    <location>
        <begin position="256"/>
        <end position="257"/>
    </location>
    <ligand>
        <name>deamido-NAD(+)</name>
        <dbReference type="ChEBI" id="CHEBI:58437"/>
        <note>ligand shared between two neighboring subunits</note>
    </ligand>
</feature>
<dbReference type="HAMAP" id="MF_00193">
    <property type="entry name" value="NadE_ammonia_dep"/>
    <property type="match status" value="1"/>
</dbReference>
<keyword evidence="7 8" id="KW-0520">NAD</keyword>
<comment type="caution">
    <text evidence="12">The sequence shown here is derived from an EMBL/GenBank/DDBJ whole genome shotgun (WGS) entry which is preliminary data.</text>
</comment>
<feature type="binding site" evidence="8">
    <location>
        <begin position="46"/>
        <end position="53"/>
    </location>
    <ligand>
        <name>ATP</name>
        <dbReference type="ChEBI" id="CHEBI:30616"/>
    </ligand>
</feature>
<dbReference type="Proteomes" id="UP001054925">
    <property type="component" value="Unassembled WGS sequence"/>
</dbReference>
<dbReference type="NCBIfam" id="TIGR00552">
    <property type="entry name" value="nadE"/>
    <property type="match status" value="1"/>
</dbReference>
<dbReference type="PANTHER" id="PTHR23090">
    <property type="entry name" value="NH 3 /GLUTAMINE-DEPENDENT NAD + SYNTHETASE"/>
    <property type="match status" value="1"/>
</dbReference>
<evidence type="ECO:0000256" key="2">
    <source>
        <dbReference type="ARBA" id="ARBA00022598"/>
    </source>
</evidence>
<dbReference type="Gene3D" id="3.40.50.620">
    <property type="entry name" value="HUPs"/>
    <property type="match status" value="1"/>
</dbReference>
<comment type="subunit">
    <text evidence="8">Homodimer.</text>
</comment>
<keyword evidence="6 8" id="KW-0460">Magnesium</keyword>
<comment type="catalytic activity">
    <reaction evidence="8 10">
        <text>deamido-NAD(+) + NH4(+) + ATP = AMP + diphosphate + NAD(+) + H(+)</text>
        <dbReference type="Rhea" id="RHEA:21188"/>
        <dbReference type="ChEBI" id="CHEBI:15378"/>
        <dbReference type="ChEBI" id="CHEBI:28938"/>
        <dbReference type="ChEBI" id="CHEBI:30616"/>
        <dbReference type="ChEBI" id="CHEBI:33019"/>
        <dbReference type="ChEBI" id="CHEBI:57540"/>
        <dbReference type="ChEBI" id="CHEBI:58437"/>
        <dbReference type="ChEBI" id="CHEBI:456215"/>
        <dbReference type="EC" id="6.3.1.5"/>
    </reaction>
</comment>
<evidence type="ECO:0000259" key="11">
    <source>
        <dbReference type="Pfam" id="PF02540"/>
    </source>
</evidence>
<dbReference type="SUPFAM" id="SSF52402">
    <property type="entry name" value="Adenine nucleotide alpha hydrolases-like"/>
    <property type="match status" value="1"/>
</dbReference>
<feature type="binding site" evidence="8">
    <location>
        <position position="207"/>
    </location>
    <ligand>
        <name>ATP</name>
        <dbReference type="ChEBI" id="CHEBI:30616"/>
    </ligand>
</feature>
<keyword evidence="5 8" id="KW-0067">ATP-binding</keyword>
<dbReference type="EC" id="6.3.1.5" evidence="8 10"/>
<feature type="binding site" evidence="8">
    <location>
        <position position="176"/>
    </location>
    <ligand>
        <name>deamido-NAD(+)</name>
        <dbReference type="ChEBI" id="CHEBI:58437"/>
        <note>ligand shared between two neighboring subunits</note>
    </ligand>
</feature>
<dbReference type="CDD" id="cd00553">
    <property type="entry name" value="NAD_synthase"/>
    <property type="match status" value="1"/>
</dbReference>
<dbReference type="GO" id="GO:0046872">
    <property type="term" value="F:metal ion binding"/>
    <property type="evidence" value="ECO:0007669"/>
    <property type="project" value="UniProtKB-KW"/>
</dbReference>
<dbReference type="GO" id="GO:0004359">
    <property type="term" value="F:glutaminase activity"/>
    <property type="evidence" value="ECO:0007669"/>
    <property type="project" value="InterPro"/>
</dbReference>
<evidence type="ECO:0000256" key="5">
    <source>
        <dbReference type="ARBA" id="ARBA00022840"/>
    </source>
</evidence>
<feature type="binding site" evidence="8">
    <location>
        <position position="161"/>
    </location>
    <ligand>
        <name>Mg(2+)</name>
        <dbReference type="ChEBI" id="CHEBI:18420"/>
    </ligand>
</feature>
<dbReference type="InterPro" id="IPR022926">
    <property type="entry name" value="NH(3)-dep_NAD(+)_synth"/>
</dbReference>
<proteinExistence type="inferred from homology"/>
<dbReference type="RefSeq" id="WP_003847158.1">
    <property type="nucleotide sequence ID" value="NZ_BQKK01000009.1"/>
</dbReference>
<comment type="function">
    <text evidence="8">Catalyzes the ATP-dependent amidation of deamido-NAD to form NAD. Uses ammonia as a nitrogen source.</text>
</comment>
<evidence type="ECO:0000256" key="7">
    <source>
        <dbReference type="ARBA" id="ARBA00023027"/>
    </source>
</evidence>
<keyword evidence="2 8" id="KW-0436">Ligase</keyword>
<dbReference type="GO" id="GO:0009435">
    <property type="term" value="P:NAD+ biosynthetic process"/>
    <property type="evidence" value="ECO:0007669"/>
    <property type="project" value="UniProtKB-UniRule"/>
</dbReference>
<dbReference type="PANTHER" id="PTHR23090:SF7">
    <property type="entry name" value="NH(3)-DEPENDENT NAD(+) SYNTHETASE"/>
    <property type="match status" value="1"/>
</dbReference>
<dbReference type="InterPro" id="IPR014729">
    <property type="entry name" value="Rossmann-like_a/b/a_fold"/>
</dbReference>
<dbReference type="NCBIfam" id="NF001979">
    <property type="entry name" value="PRK00768.1"/>
    <property type="match status" value="1"/>
</dbReference>
<comment type="pathway">
    <text evidence="8">Cofactor biosynthesis; NAD(+) biosynthesis; NAD(+) from deamido-NAD(+) (ammonia route): step 1/1.</text>
</comment>
<keyword evidence="4 8" id="KW-0547">Nucleotide-binding</keyword>
<evidence type="ECO:0000256" key="4">
    <source>
        <dbReference type="ARBA" id="ARBA00022741"/>
    </source>
</evidence>
<accession>A0AAV5GB74</accession>
<evidence type="ECO:0000256" key="6">
    <source>
        <dbReference type="ARBA" id="ARBA00022842"/>
    </source>
</evidence>
<evidence type="ECO:0000313" key="13">
    <source>
        <dbReference type="Proteomes" id="UP001054925"/>
    </source>
</evidence>
<dbReference type="GO" id="GO:0003952">
    <property type="term" value="F:NAD+ synthase (glutamine-hydrolyzing) activity"/>
    <property type="evidence" value="ECO:0007669"/>
    <property type="project" value="InterPro"/>
</dbReference>
<feature type="binding site" evidence="8">
    <location>
        <position position="156"/>
    </location>
    <ligand>
        <name>ATP</name>
        <dbReference type="ChEBI" id="CHEBI:30616"/>
    </ligand>
</feature>
<evidence type="ECO:0000256" key="9">
    <source>
        <dbReference type="RuleBase" id="RU003811"/>
    </source>
</evidence>
<dbReference type="InterPro" id="IPR022310">
    <property type="entry name" value="NAD/GMP_synthase"/>
</dbReference>
<feature type="binding site" evidence="8">
    <location>
        <position position="185"/>
    </location>
    <ligand>
        <name>ATP</name>
        <dbReference type="ChEBI" id="CHEBI:30616"/>
    </ligand>
</feature>
<dbReference type="AlphaFoldDB" id="A0AAV5GB74"/>
<protein>
    <recommendedName>
        <fullName evidence="8 10">NH(3)-dependent NAD(+) synthetase</fullName>
        <ecNumber evidence="8 10">6.3.1.5</ecNumber>
    </recommendedName>
</protein>
<reference evidence="12" key="1">
    <citation type="submission" date="2021-12" db="EMBL/GenBank/DDBJ databases">
        <title>Draft genome sequence of Corynebacterium ammoniagenes strain T-723.</title>
        <authorList>
            <person name="Matsuzawa M."/>
            <person name="Hiratani M."/>
            <person name="Abe I."/>
            <person name="Tsuji Y."/>
            <person name="Nakamura J."/>
        </authorList>
    </citation>
    <scope>NUCLEOTIDE SEQUENCE</scope>
    <source>
        <strain evidence="12">T-723</strain>
    </source>
</reference>
<dbReference type="EMBL" id="BQKK01000009">
    <property type="protein sequence ID" value="GJN43968.1"/>
    <property type="molecule type" value="Genomic_DNA"/>
</dbReference>
<name>A0AAV5GB74_CORAM</name>
<dbReference type="GO" id="GO:0005524">
    <property type="term" value="F:ATP binding"/>
    <property type="evidence" value="ECO:0007669"/>
    <property type="project" value="UniProtKB-UniRule"/>
</dbReference>
<feature type="binding site" evidence="8">
    <location>
        <position position="52"/>
    </location>
    <ligand>
        <name>Mg(2+)</name>
        <dbReference type="ChEBI" id="CHEBI:18420"/>
    </ligand>
</feature>
<evidence type="ECO:0000256" key="10">
    <source>
        <dbReference type="RuleBase" id="RU003812"/>
    </source>
</evidence>
<dbReference type="InterPro" id="IPR003694">
    <property type="entry name" value="NAD_synthase"/>
</dbReference>
<sequence>MDDLQQTIIATLGTKPSIDAAEEVTRRVDFLVHYLRTTGAAGYVLGISGGQDSTLAGKLAQLAVDQVDGAEFYALRLPHGVQMDEDDATMAMDFIQPDHSLTINIEGATSSLDAQVAQSLGGHQMGDFNRGNVKARLRMIAQYAVAGEKNLLVIGTDHAAENVTAFFTKWGDGAADLLPLEGLNKRQGAQMLQYLNAPEETWRKVPTADLEDDKPGLPDEQALGVTYAHIDDYLEGKQVPAEAAGVIEKHWRRGAHKRHMPQGPITYQG</sequence>
<dbReference type="GO" id="GO:0008795">
    <property type="term" value="F:NAD+ synthase activity"/>
    <property type="evidence" value="ECO:0007669"/>
    <property type="project" value="UniProtKB-UniRule"/>
</dbReference>
<evidence type="ECO:0000256" key="1">
    <source>
        <dbReference type="ARBA" id="ARBA00005859"/>
    </source>
</evidence>
<keyword evidence="3 8" id="KW-0479">Metal-binding</keyword>
<feature type="binding site" description="in other chain" evidence="8">
    <location>
        <position position="169"/>
    </location>
    <ligand>
        <name>deamido-NAD(+)</name>
        <dbReference type="ChEBI" id="CHEBI:58437"/>
        <note>ligand shared between two neighboring subunits</note>
    </ligand>
</feature>